<dbReference type="EMBL" id="BBLT01000010">
    <property type="protein sequence ID" value="GAL86862.1"/>
    <property type="molecule type" value="Genomic_DNA"/>
</dbReference>
<feature type="chain" id="PRO_5001937441" evidence="1">
    <location>
        <begin position="17"/>
        <end position="298"/>
    </location>
</feature>
<dbReference type="NCBIfam" id="TIGR03519">
    <property type="entry name" value="T9SS_PorP_fam"/>
    <property type="match status" value="1"/>
</dbReference>
<organism evidence="2 3">
    <name type="scientific">Sporocytophaga myxococcoides</name>
    <dbReference type="NCBI Taxonomy" id="153721"/>
    <lineage>
        <taxon>Bacteria</taxon>
        <taxon>Pseudomonadati</taxon>
        <taxon>Bacteroidota</taxon>
        <taxon>Cytophagia</taxon>
        <taxon>Cytophagales</taxon>
        <taxon>Cytophagaceae</taxon>
        <taxon>Sporocytophaga</taxon>
    </lineage>
</organism>
<evidence type="ECO:0000313" key="2">
    <source>
        <dbReference type="EMBL" id="GAL86862.1"/>
    </source>
</evidence>
<protein>
    <submittedName>
        <fullName evidence="2">Membrane protein</fullName>
    </submittedName>
</protein>
<proteinExistence type="predicted"/>
<evidence type="ECO:0000256" key="1">
    <source>
        <dbReference type="SAM" id="SignalP"/>
    </source>
</evidence>
<reference evidence="2 3" key="1">
    <citation type="submission" date="2014-09" db="EMBL/GenBank/DDBJ databases">
        <title>Sporocytophaga myxococcoides PG-01 genome sequencing.</title>
        <authorList>
            <person name="Liu L."/>
            <person name="Gao P.J."/>
            <person name="Chen G.J."/>
            <person name="Wang L.S."/>
        </authorList>
    </citation>
    <scope>NUCLEOTIDE SEQUENCE [LARGE SCALE GENOMIC DNA]</scope>
    <source>
        <strain evidence="2 3">PG-01</strain>
    </source>
</reference>
<dbReference type="STRING" id="153721.MYP_4092"/>
<dbReference type="eggNOG" id="COG3064">
    <property type="taxonomic scope" value="Bacteria"/>
</dbReference>
<dbReference type="OrthoDB" id="1118477at2"/>
<dbReference type="Proteomes" id="UP000030185">
    <property type="component" value="Unassembled WGS sequence"/>
</dbReference>
<sequence>MVLIMMLLLKSAFAYAQNEPMYSQYIFNTLVINPAYAGSQGDLNATAVYRKQWMDIEGAPSSQTFSIHSPIKKRKIALGLLAVHDKIGVTGKTGLYGIYAYRISFNNNSKLSLGLQAGLVQMVSRFSKIQTKQANDPDMSADKSIYVAPGVGAGVYWYSPRYYLGVSVPDLLEVRINEHGETVKYRHLFVHGGYVFKLSYQVKYLPGFLVKDVMGSKAQIDINNIFILNDVLWLGLGYRIGTSLNFIVQAQITNQLQAGYSYDAPFSRFSSVAGASHEFKLSYRFVFFKDNAYMPRYF</sequence>
<dbReference type="Pfam" id="PF11751">
    <property type="entry name" value="PorP_SprF"/>
    <property type="match status" value="1"/>
</dbReference>
<accession>A0A098LKL0</accession>
<feature type="signal peptide" evidence="1">
    <location>
        <begin position="1"/>
        <end position="16"/>
    </location>
</feature>
<gene>
    <name evidence="2" type="ORF">MYP_4092</name>
</gene>
<name>A0A098LKL0_9BACT</name>
<dbReference type="AlphaFoldDB" id="A0A098LKL0"/>
<keyword evidence="3" id="KW-1185">Reference proteome</keyword>
<comment type="caution">
    <text evidence="2">The sequence shown here is derived from an EMBL/GenBank/DDBJ whole genome shotgun (WGS) entry which is preliminary data.</text>
</comment>
<dbReference type="RefSeq" id="WP_081990616.1">
    <property type="nucleotide sequence ID" value="NZ_BBLT01000010.1"/>
</dbReference>
<keyword evidence="1" id="KW-0732">Signal</keyword>
<evidence type="ECO:0000313" key="3">
    <source>
        <dbReference type="Proteomes" id="UP000030185"/>
    </source>
</evidence>
<dbReference type="InterPro" id="IPR019861">
    <property type="entry name" value="PorP/SprF_Bacteroidetes"/>
</dbReference>